<reference evidence="2 3" key="1">
    <citation type="journal article" date="2020" name="ISME J.">
        <title>Uncovering the hidden diversity of litter-decomposition mechanisms in mushroom-forming fungi.</title>
        <authorList>
            <person name="Floudas D."/>
            <person name="Bentzer J."/>
            <person name="Ahren D."/>
            <person name="Johansson T."/>
            <person name="Persson P."/>
            <person name="Tunlid A."/>
        </authorList>
    </citation>
    <scope>NUCLEOTIDE SEQUENCE [LARGE SCALE GENOMIC DNA]</scope>
    <source>
        <strain evidence="2 3">CBS 146.42</strain>
    </source>
</reference>
<protein>
    <submittedName>
        <fullName evidence="2">Uncharacterized protein</fullName>
    </submittedName>
</protein>
<feature type="region of interest" description="Disordered" evidence="1">
    <location>
        <begin position="338"/>
        <end position="361"/>
    </location>
</feature>
<sequence length="511" mass="54155">MSSLAVPSDTHKSSSRERASTWAQPPTLIITSSDSASSSVPSSAYAKSEPEQAPGSSAGPEDSEIDVLNPEPRGHRLAWTIPSQIVQPPSIPAFSQISISLSTLSFTRSRSKPSPSSSQLFSSPSTPAALSSSGTKSDQRDTQNKSPAPSHFLRAPSPHPSHFAHDWGSNDTSLSDRGRANSFYTSFAPSAASRRSAFTSTAAFFTSMSRPSWDPSPLIISTSSSTTASASASPSTTTAPKSIISNSNPISLEDARLLDPTYLSSVPIPFQNISHGLCTGGSSGLGAAAYSHAIPYVDPQGTLHDPDYRPFPLIRQAKRPSISPFAIRRPYWETDLDDEDSDSFLGGGEDGYDTDGSTPSTPTSITPFIYYFLETHPLKRGTPLRNNHKINDSSSIFGSNYGSSDRRNAERGKRGKGPGSQFKLGTAYMCATIATGLGGKNSQGGHNAYTPTTPTRATANSINAPIIPQYAATLSTSPPPTEDVSHHGKEKEKKGWGGLLWKSGGRKEGGD</sequence>
<feature type="region of interest" description="Disordered" evidence="1">
    <location>
        <begin position="225"/>
        <end position="246"/>
    </location>
</feature>
<gene>
    <name evidence="2" type="ORF">D9756_010462</name>
</gene>
<evidence type="ECO:0000256" key="1">
    <source>
        <dbReference type="SAM" id="MobiDB-lite"/>
    </source>
</evidence>
<feature type="compositionally biased region" description="Basic and acidic residues" evidence="1">
    <location>
        <begin position="483"/>
        <end position="495"/>
    </location>
</feature>
<name>A0A8H5CVS4_9AGAR</name>
<feature type="region of interest" description="Disordered" evidence="1">
    <location>
        <begin position="381"/>
        <end position="421"/>
    </location>
</feature>
<dbReference type="Proteomes" id="UP000559027">
    <property type="component" value="Unassembled WGS sequence"/>
</dbReference>
<dbReference type="OrthoDB" id="3021720at2759"/>
<proteinExistence type="predicted"/>
<comment type="caution">
    <text evidence="2">The sequence shown here is derived from an EMBL/GenBank/DDBJ whole genome shotgun (WGS) entry which is preliminary data.</text>
</comment>
<evidence type="ECO:0000313" key="2">
    <source>
        <dbReference type="EMBL" id="KAF5348264.1"/>
    </source>
</evidence>
<dbReference type="EMBL" id="JAACJO010000020">
    <property type="protein sequence ID" value="KAF5348264.1"/>
    <property type="molecule type" value="Genomic_DNA"/>
</dbReference>
<feature type="compositionally biased region" description="Basic and acidic residues" evidence="1">
    <location>
        <begin position="9"/>
        <end position="19"/>
    </location>
</feature>
<evidence type="ECO:0000313" key="3">
    <source>
        <dbReference type="Proteomes" id="UP000559027"/>
    </source>
</evidence>
<keyword evidence="3" id="KW-1185">Reference proteome</keyword>
<feature type="compositionally biased region" description="Low complexity" evidence="1">
    <location>
        <begin position="107"/>
        <end position="133"/>
    </location>
</feature>
<feature type="compositionally biased region" description="Low complexity" evidence="1">
    <location>
        <begin position="393"/>
        <end position="403"/>
    </location>
</feature>
<feature type="region of interest" description="Disordered" evidence="1">
    <location>
        <begin position="475"/>
        <end position="511"/>
    </location>
</feature>
<dbReference type="AlphaFoldDB" id="A0A8H5CVS4"/>
<accession>A0A8H5CVS4</accession>
<organism evidence="2 3">
    <name type="scientific">Leucocoprinus leucothites</name>
    <dbReference type="NCBI Taxonomy" id="201217"/>
    <lineage>
        <taxon>Eukaryota</taxon>
        <taxon>Fungi</taxon>
        <taxon>Dikarya</taxon>
        <taxon>Basidiomycota</taxon>
        <taxon>Agaricomycotina</taxon>
        <taxon>Agaricomycetes</taxon>
        <taxon>Agaricomycetidae</taxon>
        <taxon>Agaricales</taxon>
        <taxon>Agaricineae</taxon>
        <taxon>Agaricaceae</taxon>
        <taxon>Leucocoprinus</taxon>
    </lineage>
</organism>
<feature type="region of interest" description="Disordered" evidence="1">
    <location>
        <begin position="1"/>
        <end position="71"/>
    </location>
</feature>
<feature type="region of interest" description="Disordered" evidence="1">
    <location>
        <begin position="107"/>
        <end position="170"/>
    </location>
</feature>
<feature type="compositionally biased region" description="Low complexity" evidence="1">
    <location>
        <begin position="32"/>
        <end position="47"/>
    </location>
</feature>